<evidence type="ECO:0000313" key="3">
    <source>
        <dbReference type="Proteomes" id="UP001163632"/>
    </source>
</evidence>
<proteinExistence type="predicted"/>
<sequence>MKKRQTKAQRFRQLLPEIEKLQEEYLQEAVVEILNEQYGLDINLNTFKNYLHRYGGNKSEEISVNQNKIDTEIFDDKKNCKTDSSNQEEAKKNTSDIGESESDDNKDLSEYFSKLKKDIEKERENLSSNQSLFKKG</sequence>
<evidence type="ECO:0000256" key="1">
    <source>
        <dbReference type="SAM" id="MobiDB-lite"/>
    </source>
</evidence>
<organism evidence="2 3">
    <name type="scientific">Moraxella bovis</name>
    <dbReference type="NCBI Taxonomy" id="476"/>
    <lineage>
        <taxon>Bacteria</taxon>
        <taxon>Pseudomonadati</taxon>
        <taxon>Pseudomonadota</taxon>
        <taxon>Gammaproteobacteria</taxon>
        <taxon>Moraxellales</taxon>
        <taxon>Moraxellaceae</taxon>
        <taxon>Moraxella</taxon>
    </lineage>
</organism>
<dbReference type="RefSeq" id="WP_264676397.1">
    <property type="nucleotide sequence ID" value="NZ_CP087767.1"/>
</dbReference>
<keyword evidence="2" id="KW-0614">Plasmid</keyword>
<keyword evidence="3" id="KW-1185">Reference proteome</keyword>
<name>A0ABY6MBH2_MORBO</name>
<protein>
    <submittedName>
        <fullName evidence="2">Uncharacterized protein</fullName>
    </submittedName>
</protein>
<dbReference type="GeneID" id="77190040"/>
<feature type="region of interest" description="Disordered" evidence="1">
    <location>
        <begin position="78"/>
        <end position="109"/>
    </location>
</feature>
<dbReference type="Proteomes" id="UP001163632">
    <property type="component" value="Plasmid unnamed3"/>
</dbReference>
<evidence type="ECO:0000313" key="2">
    <source>
        <dbReference type="EMBL" id="UZA04880.1"/>
    </source>
</evidence>
<dbReference type="EMBL" id="CP087833">
    <property type="protein sequence ID" value="UZA04880.1"/>
    <property type="molecule type" value="Genomic_DNA"/>
</dbReference>
<reference evidence="2" key="1">
    <citation type="journal article" date="2022" name="BMC Microbiol.">
        <title>Whole genome sequencing of Moraxella bovis strains from North America reveals two genotypes with different genetic determinants.</title>
        <authorList>
            <person name="Wynn E.L."/>
            <person name="Hille M.M."/>
            <person name="Loy J.D."/>
            <person name="Schuller G."/>
            <person name="Kuhn K.L."/>
            <person name="Dickey A.M."/>
            <person name="Bono J.L."/>
            <person name="Clawson M.L."/>
        </authorList>
    </citation>
    <scope>NUCLEOTIDE SEQUENCE</scope>
    <source>
        <strain evidence="2">SAM102599</strain>
    </source>
</reference>
<geneLocation type="plasmid" evidence="2 3">
    <name>unnamed3</name>
</geneLocation>
<gene>
    <name evidence="2" type="ORF">LP092_15815</name>
</gene>
<accession>A0ABY6MBH2</accession>